<comment type="caution">
    <text evidence="4">The sequence shown here is derived from an EMBL/GenBank/DDBJ whole genome shotgun (WGS) entry which is preliminary data.</text>
</comment>
<dbReference type="PROSITE" id="PS51257">
    <property type="entry name" value="PROKAR_LIPOPROTEIN"/>
    <property type="match status" value="1"/>
</dbReference>
<evidence type="ECO:0000256" key="3">
    <source>
        <dbReference type="SAM" id="SignalP"/>
    </source>
</evidence>
<protein>
    <submittedName>
        <fullName evidence="4">Sugar ABC transporter substrate-binding protein</fullName>
    </submittedName>
</protein>
<dbReference type="PANTHER" id="PTHR43649:SF29">
    <property type="entry name" value="OSMOPROTECTIVE COMPOUNDS-BINDING PROTEIN GGTB"/>
    <property type="match status" value="1"/>
</dbReference>
<keyword evidence="3" id="KW-0732">Signal</keyword>
<accession>A0ABQ2HWG8</accession>
<evidence type="ECO:0000256" key="2">
    <source>
        <dbReference type="ARBA" id="ARBA00022448"/>
    </source>
</evidence>
<reference evidence="5" key="1">
    <citation type="journal article" date="2019" name="Int. J. Syst. Evol. Microbiol.">
        <title>The Global Catalogue of Microorganisms (GCM) 10K type strain sequencing project: providing services to taxonomists for standard genome sequencing and annotation.</title>
        <authorList>
            <consortium name="The Broad Institute Genomics Platform"/>
            <consortium name="The Broad Institute Genome Sequencing Center for Infectious Disease"/>
            <person name="Wu L."/>
            <person name="Ma J."/>
        </authorList>
    </citation>
    <scope>NUCLEOTIDE SEQUENCE [LARGE SCALE GENOMIC DNA]</scope>
    <source>
        <strain evidence="5">JCM 1365</strain>
    </source>
</reference>
<dbReference type="Gene3D" id="3.40.190.10">
    <property type="entry name" value="Periplasmic binding protein-like II"/>
    <property type="match status" value="2"/>
</dbReference>
<comment type="similarity">
    <text evidence="1">Belongs to the bacterial solute-binding protein 1 family.</text>
</comment>
<gene>
    <name evidence="4" type="ORF">GCM10009721_18220</name>
</gene>
<evidence type="ECO:0000313" key="4">
    <source>
        <dbReference type="EMBL" id="GGM92786.1"/>
    </source>
</evidence>
<organism evidence="4 5">
    <name type="scientific">Terrabacter tumescens</name>
    <dbReference type="NCBI Taxonomy" id="60443"/>
    <lineage>
        <taxon>Bacteria</taxon>
        <taxon>Bacillati</taxon>
        <taxon>Actinomycetota</taxon>
        <taxon>Actinomycetes</taxon>
        <taxon>Micrococcales</taxon>
        <taxon>Intrasporangiaceae</taxon>
        <taxon>Terrabacter</taxon>
    </lineage>
</organism>
<dbReference type="Pfam" id="PF01547">
    <property type="entry name" value="SBP_bac_1"/>
    <property type="match status" value="1"/>
</dbReference>
<dbReference type="RefSeq" id="WP_030194331.1">
    <property type="nucleotide sequence ID" value="NZ_BMNZ01000003.1"/>
</dbReference>
<dbReference type="EMBL" id="BMNZ01000003">
    <property type="protein sequence ID" value="GGM92786.1"/>
    <property type="molecule type" value="Genomic_DNA"/>
</dbReference>
<dbReference type="Proteomes" id="UP000623461">
    <property type="component" value="Unassembled WGS sequence"/>
</dbReference>
<evidence type="ECO:0000313" key="5">
    <source>
        <dbReference type="Proteomes" id="UP000623461"/>
    </source>
</evidence>
<proteinExistence type="inferred from homology"/>
<dbReference type="PANTHER" id="PTHR43649">
    <property type="entry name" value="ARABINOSE-BINDING PROTEIN-RELATED"/>
    <property type="match status" value="1"/>
</dbReference>
<name>A0ABQ2HWG8_9MICO</name>
<sequence length="453" mass="48536">MSGFPRRALQAGGVVAAATLVLAGCLQNPNAGGGGAGGAGGAGGFIDGGSADGDKVVTILGAFGGDEEKNFNASLADFEKSSGIKIQYVSDQDFTTTIKQKVNSGDAPDIGLFPQPGGMLEFAAQKKVWPIDTYLDYDKLQGTLLPGFLDAGRYKGRVYGAPMRNAVKSIVWYPKAAYEKGGWNTAPETIQKLQTDVADKIAATGITPWCIGWGSDQATGWVGTDWVEELMLRMYGPDVYDQWTSHRIPFNDPRVVKALDEAAKFNKDPKMVLGGTKGVLNTPFGDAMTPAFANPPRCMLHRQGNFATTFYPKNVQADLDNSVGIYVFPRFEGGYNGQAILGGGDLAALFNGTDPDAKKVMEFLTSDKFGGPWAKAGGWLSPHKTFDVSNYPNDTTRKIADIANKASVLRFDGSDLMPKAVGSGTFWKEMIKWESGQSSQQTADNIEASWPKS</sequence>
<dbReference type="InterPro" id="IPR006059">
    <property type="entry name" value="SBP"/>
</dbReference>
<keyword evidence="2" id="KW-0813">Transport</keyword>
<dbReference type="InterPro" id="IPR050490">
    <property type="entry name" value="Bact_solute-bd_prot1"/>
</dbReference>
<dbReference type="SUPFAM" id="SSF53850">
    <property type="entry name" value="Periplasmic binding protein-like II"/>
    <property type="match status" value="1"/>
</dbReference>
<evidence type="ECO:0000256" key="1">
    <source>
        <dbReference type="ARBA" id="ARBA00008520"/>
    </source>
</evidence>
<keyword evidence="5" id="KW-1185">Reference proteome</keyword>
<feature type="signal peptide" evidence="3">
    <location>
        <begin position="1"/>
        <end position="23"/>
    </location>
</feature>
<feature type="chain" id="PRO_5045669647" evidence="3">
    <location>
        <begin position="24"/>
        <end position="453"/>
    </location>
</feature>